<dbReference type="Gene3D" id="1.10.630.10">
    <property type="entry name" value="Cytochrome P450"/>
    <property type="match status" value="1"/>
</dbReference>
<evidence type="ECO:0000256" key="2">
    <source>
        <dbReference type="SAM" id="Phobius"/>
    </source>
</evidence>
<dbReference type="GO" id="GO:0016705">
    <property type="term" value="F:oxidoreductase activity, acting on paired donors, with incorporation or reduction of molecular oxygen"/>
    <property type="evidence" value="ECO:0007669"/>
    <property type="project" value="InterPro"/>
</dbReference>
<gene>
    <name evidence="3" type="ORF">AB1Y20_022939</name>
</gene>
<evidence type="ECO:0000313" key="4">
    <source>
        <dbReference type="Proteomes" id="UP001515480"/>
    </source>
</evidence>
<dbReference type="SUPFAM" id="SSF48264">
    <property type="entry name" value="Cytochrome P450"/>
    <property type="match status" value="1"/>
</dbReference>
<keyword evidence="2" id="KW-0472">Membrane</keyword>
<evidence type="ECO:0000313" key="3">
    <source>
        <dbReference type="EMBL" id="KAL1519415.1"/>
    </source>
</evidence>
<accession>A0AB34JEY1</accession>
<feature type="region of interest" description="Disordered" evidence="1">
    <location>
        <begin position="276"/>
        <end position="295"/>
    </location>
</feature>
<protein>
    <submittedName>
        <fullName evidence="3">Uncharacterized protein</fullName>
    </submittedName>
</protein>
<keyword evidence="4" id="KW-1185">Reference proteome</keyword>
<dbReference type="GO" id="GO:0004497">
    <property type="term" value="F:monooxygenase activity"/>
    <property type="evidence" value="ECO:0007669"/>
    <property type="project" value="InterPro"/>
</dbReference>
<dbReference type="GO" id="GO:0005506">
    <property type="term" value="F:iron ion binding"/>
    <property type="evidence" value="ECO:0007669"/>
    <property type="project" value="InterPro"/>
</dbReference>
<dbReference type="GO" id="GO:0020037">
    <property type="term" value="F:heme binding"/>
    <property type="evidence" value="ECO:0007669"/>
    <property type="project" value="InterPro"/>
</dbReference>
<reference evidence="3 4" key="1">
    <citation type="journal article" date="2024" name="Science">
        <title>Giant polyketide synthase enzymes in the biosynthesis of giant marine polyether toxins.</title>
        <authorList>
            <person name="Fallon T.R."/>
            <person name="Shende V.V."/>
            <person name="Wierzbicki I.H."/>
            <person name="Pendleton A.L."/>
            <person name="Watervoot N.F."/>
            <person name="Auber R.P."/>
            <person name="Gonzalez D.J."/>
            <person name="Wisecaver J.H."/>
            <person name="Moore B.S."/>
        </authorList>
    </citation>
    <scope>NUCLEOTIDE SEQUENCE [LARGE SCALE GENOMIC DNA]</scope>
    <source>
        <strain evidence="3 4">12B1</strain>
    </source>
</reference>
<dbReference type="EMBL" id="JBGBPQ010000009">
    <property type="protein sequence ID" value="KAL1519415.1"/>
    <property type="molecule type" value="Genomic_DNA"/>
</dbReference>
<dbReference type="AlphaFoldDB" id="A0AB34JEY1"/>
<feature type="transmembrane region" description="Helical" evidence="2">
    <location>
        <begin position="6"/>
        <end position="26"/>
    </location>
</feature>
<keyword evidence="2" id="KW-0812">Transmembrane</keyword>
<proteinExistence type="predicted"/>
<keyword evidence="2" id="KW-1133">Transmembrane helix</keyword>
<dbReference type="Proteomes" id="UP001515480">
    <property type="component" value="Unassembled WGS sequence"/>
</dbReference>
<evidence type="ECO:0000256" key="1">
    <source>
        <dbReference type="SAM" id="MobiDB-lite"/>
    </source>
</evidence>
<organism evidence="3 4">
    <name type="scientific">Prymnesium parvum</name>
    <name type="common">Toxic golden alga</name>
    <dbReference type="NCBI Taxonomy" id="97485"/>
    <lineage>
        <taxon>Eukaryota</taxon>
        <taxon>Haptista</taxon>
        <taxon>Haptophyta</taxon>
        <taxon>Prymnesiophyceae</taxon>
        <taxon>Prymnesiales</taxon>
        <taxon>Prymnesiaceae</taxon>
        <taxon>Prymnesium</taxon>
    </lineage>
</organism>
<comment type="caution">
    <text evidence="3">The sequence shown here is derived from an EMBL/GenBank/DDBJ whole genome shotgun (WGS) entry which is preliminary data.</text>
</comment>
<name>A0AB34JEY1_PRYPA</name>
<dbReference type="InterPro" id="IPR036396">
    <property type="entry name" value="Cyt_P450_sf"/>
</dbReference>
<sequence length="295" mass="32682">MPYSGTIAALAFACLVVCMYPLLRWLRWQWAWRKLPVISGASKVTHTLLMRAASEYSHAVRLPGRHGVLITDPTLALHLLKSFGIRDVSSYQRYRSFLGSALVALPSATDSQVSLHTRVRAALLPLFTASHVRLVHDSLLGCTTRLLTRLSTSTSRDAPLYRAMQHFAVDATAAAFLGQPLEDADARRIIVLLEEFLSEAEHDAGGSSSALRTWWMWLLEATQTLRGRPREGAPKKSTRLMNTFERALDRVLATQEEVAASGKLCVLSALKGLKREARSQSVGKAPRRGVGPWQR</sequence>